<dbReference type="Proteomes" id="UP000265715">
    <property type="component" value="Unassembled WGS sequence"/>
</dbReference>
<evidence type="ECO:0000313" key="2">
    <source>
        <dbReference type="Proteomes" id="UP000265715"/>
    </source>
</evidence>
<evidence type="ECO:0000313" key="1">
    <source>
        <dbReference type="EMBL" id="RIH85057.1"/>
    </source>
</evidence>
<dbReference type="AlphaFoldDB" id="A0A399EK81"/>
<organism evidence="1 2">
    <name type="scientific">Calidithermus terrae</name>
    <dbReference type="NCBI Taxonomy" id="1408545"/>
    <lineage>
        <taxon>Bacteria</taxon>
        <taxon>Thermotogati</taxon>
        <taxon>Deinococcota</taxon>
        <taxon>Deinococci</taxon>
        <taxon>Thermales</taxon>
        <taxon>Thermaceae</taxon>
        <taxon>Calidithermus</taxon>
    </lineage>
</organism>
<comment type="caution">
    <text evidence="1">The sequence shown here is derived from an EMBL/GenBank/DDBJ whole genome shotgun (WGS) entry which is preliminary data.</text>
</comment>
<name>A0A399EK81_9DEIN</name>
<accession>A0A399EK81</accession>
<gene>
    <name evidence="1" type="ORF">Mterra_01799</name>
</gene>
<dbReference type="EMBL" id="QXDL01000064">
    <property type="protein sequence ID" value="RIH85057.1"/>
    <property type="molecule type" value="Genomic_DNA"/>
</dbReference>
<keyword evidence="2" id="KW-1185">Reference proteome</keyword>
<sequence>MVGAMHNRLYSWISLPLLSGLLSLNLFPSSFWRWQSGSTGEQVQFGVRLEANLLAGWYELRGRGYAAFGSAVQAGVEEVYLLVPIEEFRLSLGKQAVYATPYSRTPWGDEGQWGVYGQYRLGERIRLEAAYVEGQAYVGGRFSGLEAGTWVSPAGLTPRVGFSGEPGELYYQWNTGLWGRLRWPLDGASTLEAWGWWNPGEDLASKLLLGLSYRLEPHLKIGADASWRPVEAWRLWLELTIP</sequence>
<proteinExistence type="predicted"/>
<reference evidence="1 2" key="1">
    <citation type="submission" date="2018-08" db="EMBL/GenBank/DDBJ databases">
        <title>Meiothermus terrae DSM 26712 genome sequencing project.</title>
        <authorList>
            <person name="Da Costa M.S."/>
            <person name="Albuquerque L."/>
            <person name="Raposo P."/>
            <person name="Froufe H.J.C."/>
            <person name="Barroso C.S."/>
            <person name="Egas C."/>
        </authorList>
    </citation>
    <scope>NUCLEOTIDE SEQUENCE [LARGE SCALE GENOMIC DNA]</scope>
    <source>
        <strain evidence="1 2">DSM 26712</strain>
    </source>
</reference>
<protein>
    <submittedName>
        <fullName evidence="1">Uncharacterized protein</fullName>
    </submittedName>
</protein>